<keyword evidence="6" id="KW-1185">Reference proteome</keyword>
<keyword evidence="2" id="KW-0067">ATP-binding</keyword>
<dbReference type="Gene3D" id="3.90.320.10">
    <property type="match status" value="1"/>
</dbReference>
<dbReference type="SUPFAM" id="SSF52980">
    <property type="entry name" value="Restriction endonuclease-like"/>
    <property type="match status" value="1"/>
</dbReference>
<reference evidence="5 6" key="1">
    <citation type="submission" date="2023-05" db="EMBL/GenBank/DDBJ databases">
        <title>Gordonibacter KGMB12511T sp. nov., isolated from faeces of healthy Korean.</title>
        <authorList>
            <person name="Kim H.S."/>
            <person name="Kim J.-S."/>
            <person name="Suh M.K."/>
            <person name="Eom M.K."/>
            <person name="Do H.E."/>
            <person name="Lee J.-S."/>
        </authorList>
    </citation>
    <scope>NUCLEOTIDE SEQUENCE [LARGE SCALE GENOMIC DNA]</scope>
    <source>
        <strain evidence="5 6">KGMB12511</strain>
    </source>
</reference>
<feature type="domain" description="PD-(D/E)XK endonuclease-like" evidence="4">
    <location>
        <begin position="696"/>
        <end position="992"/>
    </location>
</feature>
<proteinExistence type="predicted"/>
<evidence type="ECO:0000313" key="5">
    <source>
        <dbReference type="EMBL" id="MDJ1650901.1"/>
    </source>
</evidence>
<keyword evidence="3" id="KW-0234">DNA repair</keyword>
<evidence type="ECO:0000256" key="3">
    <source>
        <dbReference type="ARBA" id="ARBA00023204"/>
    </source>
</evidence>
<evidence type="ECO:0000256" key="2">
    <source>
        <dbReference type="ARBA" id="ARBA00022806"/>
    </source>
</evidence>
<evidence type="ECO:0000259" key="4">
    <source>
        <dbReference type="Pfam" id="PF12705"/>
    </source>
</evidence>
<evidence type="ECO:0000313" key="6">
    <source>
        <dbReference type="Proteomes" id="UP001232750"/>
    </source>
</evidence>
<dbReference type="InterPro" id="IPR011604">
    <property type="entry name" value="PDDEXK-like_dom_sf"/>
</dbReference>
<keyword evidence="2" id="KW-0547">Nucleotide-binding</keyword>
<dbReference type="EMBL" id="JASJEU010000016">
    <property type="protein sequence ID" value="MDJ1650901.1"/>
    <property type="molecule type" value="Genomic_DNA"/>
</dbReference>
<sequence>MGITVNITGDAHETSARVLARASAGGTETVLVLPSNDEVLARRRDLAAAGSLLRFGVRVATLASWVADVWELYGDGRALVSAVERALHVRCALAEANVQMAATPGVVDALGRAFARGAGLPSFAAAVTGSLPEGCALTESEERVLAVARAYEARLAACGLVEQGAVLCALDQAEVAWPAAVVVEGATVLAPDEAAFYAQLAKHAQVTFCVEAPAGSRFDVARSVRKALEQAGVQPVVKVDAQEGEGADTRCAPELRELAAALYHPDATHPVAATGAVRAVLPAGRYARARLLAEALAGAGEAVVVCTDPALRFEELAPRLVPQGAVVEASYSRRFDETDFGGALLTVSELVAGGAEEPLDTFAAADLALGSVAGRGVRTAYALDRTWRRNRLVTCDSVLGQLCDGAPEVATALVEACKSGRFVEALDAAEAHYYAVRGCTQAFRAEQLAAVRCARRVFESAHAAGAGVDEALSVLAMQRVHVRVCASGQERDETCGTSAASPTRVRVMSFSEAARCAPGSVDVVVVADLNASDQPIRETRTSIDVLFEKLGCACERDPLFENRVRLLALVRAARRTVLLERALNNAEADPAYPAVMFEDVVDCYRTNPANARELDKVTSLAPALLPFALTAGEEMLEENLIPRAGTCAAAQESSNREAVTTGVPATPTSDFTRVGPAGAPYIALPRASEADGRALLSPSSIESYLECPHKWFSLRRLRLAEVDARFSAREQGTFAHAVLHTFGERYAADHGGHKPRVGDLANARPVFDDVFTSEAAHQFDKDSRDDPLIPLTERERRQMDDLRSALHSFLERDAALLPAFEPAHFEFTFGRETPVEYAGVRLHGSIDRFDVDAQGRAVVIDYKSSLSADYHLLPSQPATPFALPTKVQTLIYAQAVRRMLGLDVVGALYVHMLRPGSQPVVCGAYDDTVLGPHDLLDISPARNALSNTGFTMFGALLDAVEDLVGAELEHLLAGEIAPCPRTPRACDFCPVSVCEGRTRS</sequence>
<evidence type="ECO:0000256" key="1">
    <source>
        <dbReference type="ARBA" id="ARBA00022763"/>
    </source>
</evidence>
<comment type="caution">
    <text evidence="5">The sequence shown here is derived from an EMBL/GenBank/DDBJ whole genome shotgun (WGS) entry which is preliminary data.</text>
</comment>
<dbReference type="InterPro" id="IPR038726">
    <property type="entry name" value="PDDEXK_AddAB-type"/>
</dbReference>
<name>A0ABT7DMZ7_9ACTN</name>
<keyword evidence="2" id="KW-0378">Hydrolase</keyword>
<keyword evidence="1" id="KW-0227">DNA damage</keyword>
<organism evidence="5 6">
    <name type="scientific">Gordonibacter faecis</name>
    <dbReference type="NCBI Taxonomy" id="3047475"/>
    <lineage>
        <taxon>Bacteria</taxon>
        <taxon>Bacillati</taxon>
        <taxon>Actinomycetota</taxon>
        <taxon>Coriobacteriia</taxon>
        <taxon>Eggerthellales</taxon>
        <taxon>Eggerthellaceae</taxon>
        <taxon>Gordonibacter</taxon>
    </lineage>
</organism>
<dbReference type="RefSeq" id="WP_283832245.1">
    <property type="nucleotide sequence ID" value="NZ_JASJEU010000016.1"/>
</dbReference>
<dbReference type="InterPro" id="IPR011335">
    <property type="entry name" value="Restrct_endonuc-II-like"/>
</dbReference>
<accession>A0ABT7DMZ7</accession>
<keyword evidence="2" id="KW-0347">Helicase</keyword>
<gene>
    <name evidence="5" type="ORF">QNJ86_08835</name>
</gene>
<protein>
    <submittedName>
        <fullName evidence="5">PD-(D/E)XK nuclease family protein</fullName>
    </submittedName>
</protein>
<dbReference type="Pfam" id="PF12705">
    <property type="entry name" value="PDDEXK_1"/>
    <property type="match status" value="1"/>
</dbReference>
<dbReference type="Proteomes" id="UP001232750">
    <property type="component" value="Unassembled WGS sequence"/>
</dbReference>